<reference evidence="12 13" key="1">
    <citation type="journal article" date="2018" name="New Phytol.">
        <title>Phylogenomics of Endogonaceae and evolution of mycorrhizas within Mucoromycota.</title>
        <authorList>
            <person name="Chang Y."/>
            <person name="Desiro A."/>
            <person name="Na H."/>
            <person name="Sandor L."/>
            <person name="Lipzen A."/>
            <person name="Clum A."/>
            <person name="Barry K."/>
            <person name="Grigoriev I.V."/>
            <person name="Martin F.M."/>
            <person name="Stajich J.E."/>
            <person name="Smith M.E."/>
            <person name="Bonito G."/>
            <person name="Spatafora J.W."/>
        </authorList>
    </citation>
    <scope>NUCLEOTIDE SEQUENCE [LARGE SCALE GENOMIC DNA]</scope>
    <source>
        <strain evidence="12 13">AD002</strain>
    </source>
</reference>
<dbReference type="EMBL" id="RBNJ01001968">
    <property type="protein sequence ID" value="RUS32564.1"/>
    <property type="molecule type" value="Genomic_DNA"/>
</dbReference>
<feature type="non-terminal residue" evidence="12">
    <location>
        <position position="1"/>
    </location>
</feature>
<dbReference type="SMART" id="SM00360">
    <property type="entry name" value="RRM"/>
    <property type="match status" value="1"/>
</dbReference>
<dbReference type="Gene3D" id="3.30.70.330">
    <property type="match status" value="1"/>
</dbReference>
<dbReference type="Pfam" id="PF05183">
    <property type="entry name" value="RdRP"/>
    <property type="match status" value="1"/>
</dbReference>
<comment type="catalytic activity">
    <reaction evidence="7 9">
        <text>RNA(n) + a ribonucleoside 5'-triphosphate = RNA(n+1) + diphosphate</text>
        <dbReference type="Rhea" id="RHEA:21248"/>
        <dbReference type="Rhea" id="RHEA-COMP:14527"/>
        <dbReference type="Rhea" id="RHEA-COMP:17342"/>
        <dbReference type="ChEBI" id="CHEBI:33019"/>
        <dbReference type="ChEBI" id="CHEBI:61557"/>
        <dbReference type="ChEBI" id="CHEBI:140395"/>
        <dbReference type="EC" id="2.7.7.48"/>
    </reaction>
</comment>
<dbReference type="PANTHER" id="PTHR23079:SF55">
    <property type="entry name" value="RNA-DIRECTED RNA POLYMERASE"/>
    <property type="match status" value="1"/>
</dbReference>
<dbReference type="InterPro" id="IPR058752">
    <property type="entry name" value="RDRP_C_head"/>
</dbReference>
<evidence type="ECO:0000256" key="10">
    <source>
        <dbReference type="SAM" id="MobiDB-lite"/>
    </source>
</evidence>
<dbReference type="InterPro" id="IPR012677">
    <property type="entry name" value="Nucleotide-bd_a/b_plait_sf"/>
</dbReference>
<evidence type="ECO:0000256" key="8">
    <source>
        <dbReference type="PROSITE-ProRule" id="PRU00176"/>
    </source>
</evidence>
<keyword evidence="5 8" id="KW-0694">RNA-binding</keyword>
<keyword evidence="2 9" id="KW-0696">RNA-directed RNA polymerase</keyword>
<dbReference type="GO" id="GO:0030422">
    <property type="term" value="P:siRNA processing"/>
    <property type="evidence" value="ECO:0007669"/>
    <property type="project" value="TreeGrafter"/>
</dbReference>
<accession>A0A433QRY7</accession>
<feature type="domain" description="RRM" evidence="11">
    <location>
        <begin position="159"/>
        <end position="238"/>
    </location>
</feature>
<dbReference type="PANTHER" id="PTHR23079">
    <property type="entry name" value="RNA-DEPENDENT RNA POLYMERASE"/>
    <property type="match status" value="1"/>
</dbReference>
<keyword evidence="4 9" id="KW-0548">Nucleotidyltransferase</keyword>
<dbReference type="GO" id="GO:0003723">
    <property type="term" value="F:RNA binding"/>
    <property type="evidence" value="ECO:0007669"/>
    <property type="project" value="UniProtKB-UniRule"/>
</dbReference>
<dbReference type="InterPro" id="IPR057596">
    <property type="entry name" value="RDRP_core"/>
</dbReference>
<evidence type="ECO:0000256" key="9">
    <source>
        <dbReference type="RuleBase" id="RU363098"/>
    </source>
</evidence>
<dbReference type="Pfam" id="PF00076">
    <property type="entry name" value="RRM_1"/>
    <property type="match status" value="1"/>
</dbReference>
<evidence type="ECO:0000259" key="11">
    <source>
        <dbReference type="PROSITE" id="PS50102"/>
    </source>
</evidence>
<dbReference type="GO" id="GO:0003968">
    <property type="term" value="F:RNA-directed RNA polymerase activity"/>
    <property type="evidence" value="ECO:0007669"/>
    <property type="project" value="UniProtKB-KW"/>
</dbReference>
<dbReference type="InterPro" id="IPR007855">
    <property type="entry name" value="RDRP"/>
</dbReference>
<gene>
    <name evidence="12" type="ORF">BC938DRAFT_475075</name>
</gene>
<evidence type="ECO:0000256" key="4">
    <source>
        <dbReference type="ARBA" id="ARBA00022695"/>
    </source>
</evidence>
<dbReference type="Proteomes" id="UP000274822">
    <property type="component" value="Unassembled WGS sequence"/>
</dbReference>
<name>A0A433QRY7_9FUNG</name>
<protein>
    <recommendedName>
        <fullName evidence="9">RNA-dependent RNA polymerase</fullName>
        <ecNumber evidence="9">2.7.7.48</ecNumber>
    </recommendedName>
</protein>
<evidence type="ECO:0000313" key="13">
    <source>
        <dbReference type="Proteomes" id="UP000274822"/>
    </source>
</evidence>
<proteinExistence type="inferred from homology"/>
<evidence type="ECO:0000256" key="7">
    <source>
        <dbReference type="ARBA" id="ARBA00048744"/>
    </source>
</evidence>
<organism evidence="12 13">
    <name type="scientific">Jimgerdemannia flammicorona</name>
    <dbReference type="NCBI Taxonomy" id="994334"/>
    <lineage>
        <taxon>Eukaryota</taxon>
        <taxon>Fungi</taxon>
        <taxon>Fungi incertae sedis</taxon>
        <taxon>Mucoromycota</taxon>
        <taxon>Mucoromycotina</taxon>
        <taxon>Endogonomycetes</taxon>
        <taxon>Endogonales</taxon>
        <taxon>Endogonaceae</taxon>
        <taxon>Jimgerdemannia</taxon>
    </lineage>
</organism>
<dbReference type="CDD" id="cd00590">
    <property type="entry name" value="RRM_SF"/>
    <property type="match status" value="1"/>
</dbReference>
<comment type="similarity">
    <text evidence="1 9">Belongs to the RdRP family.</text>
</comment>
<dbReference type="InterPro" id="IPR000504">
    <property type="entry name" value="RRM_dom"/>
</dbReference>
<dbReference type="SUPFAM" id="SSF54928">
    <property type="entry name" value="RNA-binding domain, RBD"/>
    <property type="match status" value="1"/>
</dbReference>
<evidence type="ECO:0000256" key="1">
    <source>
        <dbReference type="ARBA" id="ARBA00005762"/>
    </source>
</evidence>
<sequence length="1318" mass="150647">GEWEWEWEWEERNDDQTKKFIGLRQLLREKESRAPAAHPYCAPVSHFHPPHYTLAFFANLMDFTFPTATFHTIGPFGPRGPSRVNRRVLNIPRNPIVSQANIPRDVTEPQANIPPDPTEPQANISRGATEPQANIPRDATEPQANIPHDATEPQASMSMTLKLSNIHFEATEAQLRAVLRSYGQIQTLQLEMNPQNRNRNLGRATVRFANAADARRLLNVYDKPVLLNRRLRIKPGPQDRRPRVKNGGFVIDNFAIGSWVEGTARNTWTFERHWELPGDAPFPQLVIDTSLHSLCITKLQLENSWILGTPYHELHASFYDLVDRPRGVVVDDKSIPGKLMMYIFLLRPPKIFREPTLLDKLAQMSFNYTSDEPEPIRTIDPTRLRLFDGRHLVWQLTFNVGRNTKHSQTVDGLDADLRKMLGSLSRHQLVAHPPETYNVREVVPATPLPSVDPSYFECLPYNVAFKIHCLLSTNVLYHSEVTDPIFLEVLRNVIDAGDAMQACSALESLNTIDWNPGKRGDLRPYRRFAEMLANNSLLSLFAPPPASDNFVYINHATVTPTRIHIEGPTVEPSNRVLREFSAHTDRFLRVNFADENFELLRTRRGSNELLEKRVRRVLEDGIITAGRRHEFLAFGSSQLKDHSCWFFASCPEKTADEIREWMGDFSSIKTPALYAARMGQCFTATTGTIKVPSTQRIRLDDIERLIPGTNKKQCFTDGIGKISPSLARKAVAASGMTLDPDNLPSVYQMRYGGCKGVVVIDPFLVGDQLCIRPSMTKFEAPTSETFEIVKTSVKPQRAYLNRQIIMLLSALGTDDDIFLQLQDEVIEKTDLMMTDANAAKDFLRLRPTDTHHAKLTFAMLRKGLLDEEEPFLCAILEVIRLNTLQNLKKKARILVEKSYLLFGTVDETCTLREDEVFVQAPILEFADPSEPQSQKATRSMKVLEGRVVVMRNPCLHPGDIRILKAVRCERLSHMKNCVVFSSRGERPVPNMMSGGDLDGDEYFVCYDERLFPTCIAGPMDYDAPERPVVDSVEMSHVKQFFVDYIENDKLGMIANMHMALADYSSDGVFDPRCLMLCEAHSAAVDFPKTGIPAVIDKVCRVDSYPDFMESRNQKRNTHMSKRVLGTLYRRVAGVEENLDHPSDNNIWLNYLNGVPLDETLLEEGYDGYLDEAEDYKRMYDRELRDLMSKFKIKTEAEAITSYILDFRPIHRRKLFDVQDLVAASIKGLVHKYRRFFAEEIYFEQDFDPRFTLRASPEAKKKASAWYYITYREGDHGSDEDNDDDNSSQYDNQQSRRNRKLLSFAWLAYDVLLKIRYAI</sequence>
<dbReference type="PROSITE" id="PS50102">
    <property type="entry name" value="RRM"/>
    <property type="match status" value="1"/>
</dbReference>
<dbReference type="GO" id="GO:0031380">
    <property type="term" value="C:nuclear RNA-directed RNA polymerase complex"/>
    <property type="evidence" value="ECO:0007669"/>
    <property type="project" value="TreeGrafter"/>
</dbReference>
<evidence type="ECO:0000313" key="12">
    <source>
        <dbReference type="EMBL" id="RUS32564.1"/>
    </source>
</evidence>
<keyword evidence="13" id="KW-1185">Reference proteome</keyword>
<dbReference type="Pfam" id="PF26253">
    <property type="entry name" value="RdRP_head"/>
    <property type="match status" value="1"/>
</dbReference>
<evidence type="ECO:0000256" key="3">
    <source>
        <dbReference type="ARBA" id="ARBA00022679"/>
    </source>
</evidence>
<keyword evidence="6" id="KW-0943">RNA-mediated gene silencing</keyword>
<evidence type="ECO:0000256" key="5">
    <source>
        <dbReference type="ARBA" id="ARBA00022884"/>
    </source>
</evidence>
<dbReference type="EC" id="2.7.7.48" evidence="9"/>
<evidence type="ECO:0000256" key="2">
    <source>
        <dbReference type="ARBA" id="ARBA00022484"/>
    </source>
</evidence>
<feature type="region of interest" description="Disordered" evidence="10">
    <location>
        <begin position="99"/>
        <end position="125"/>
    </location>
</feature>
<dbReference type="InterPro" id="IPR035979">
    <property type="entry name" value="RBD_domain_sf"/>
</dbReference>
<keyword evidence="3 9" id="KW-0808">Transferase</keyword>
<comment type="caution">
    <text evidence="12">The sequence shown here is derived from an EMBL/GenBank/DDBJ whole genome shotgun (WGS) entry which is preliminary data.</text>
</comment>
<evidence type="ECO:0000256" key="6">
    <source>
        <dbReference type="ARBA" id="ARBA00023158"/>
    </source>
</evidence>